<accession>A0ACB8TMX6</accession>
<keyword evidence="2" id="KW-1185">Reference proteome</keyword>
<organism evidence="1 2">
    <name type="scientific">Irpex rosettiformis</name>
    <dbReference type="NCBI Taxonomy" id="378272"/>
    <lineage>
        <taxon>Eukaryota</taxon>
        <taxon>Fungi</taxon>
        <taxon>Dikarya</taxon>
        <taxon>Basidiomycota</taxon>
        <taxon>Agaricomycotina</taxon>
        <taxon>Agaricomycetes</taxon>
        <taxon>Polyporales</taxon>
        <taxon>Irpicaceae</taxon>
        <taxon>Irpex</taxon>
    </lineage>
</organism>
<dbReference type="Proteomes" id="UP001055072">
    <property type="component" value="Unassembled WGS sequence"/>
</dbReference>
<gene>
    <name evidence="1" type="ORF">BDY19DRAFT_707599</name>
</gene>
<proteinExistence type="predicted"/>
<reference evidence="1" key="1">
    <citation type="journal article" date="2021" name="Environ. Microbiol.">
        <title>Gene family expansions and transcriptome signatures uncover fungal adaptations to wood decay.</title>
        <authorList>
            <person name="Hage H."/>
            <person name="Miyauchi S."/>
            <person name="Viragh M."/>
            <person name="Drula E."/>
            <person name="Min B."/>
            <person name="Chaduli D."/>
            <person name="Navarro D."/>
            <person name="Favel A."/>
            <person name="Norest M."/>
            <person name="Lesage-Meessen L."/>
            <person name="Balint B."/>
            <person name="Merenyi Z."/>
            <person name="de Eugenio L."/>
            <person name="Morin E."/>
            <person name="Martinez A.T."/>
            <person name="Baldrian P."/>
            <person name="Stursova M."/>
            <person name="Martinez M.J."/>
            <person name="Novotny C."/>
            <person name="Magnuson J.K."/>
            <person name="Spatafora J.W."/>
            <person name="Maurice S."/>
            <person name="Pangilinan J."/>
            <person name="Andreopoulos W."/>
            <person name="LaButti K."/>
            <person name="Hundley H."/>
            <person name="Na H."/>
            <person name="Kuo A."/>
            <person name="Barry K."/>
            <person name="Lipzen A."/>
            <person name="Henrissat B."/>
            <person name="Riley R."/>
            <person name="Ahrendt S."/>
            <person name="Nagy L.G."/>
            <person name="Grigoriev I.V."/>
            <person name="Martin F."/>
            <person name="Rosso M.N."/>
        </authorList>
    </citation>
    <scope>NUCLEOTIDE SEQUENCE</scope>
    <source>
        <strain evidence="1">CBS 384.51</strain>
    </source>
</reference>
<dbReference type="EMBL" id="MU274973">
    <property type="protein sequence ID" value="KAI0083314.1"/>
    <property type="molecule type" value="Genomic_DNA"/>
</dbReference>
<name>A0ACB8TMX6_9APHY</name>
<comment type="caution">
    <text evidence="1">The sequence shown here is derived from an EMBL/GenBank/DDBJ whole genome shotgun (WGS) entry which is preliminary data.</text>
</comment>
<protein>
    <submittedName>
        <fullName evidence="1">Uncharacterized protein</fullName>
    </submittedName>
</protein>
<evidence type="ECO:0000313" key="1">
    <source>
        <dbReference type="EMBL" id="KAI0083314.1"/>
    </source>
</evidence>
<sequence length="111" mass="12532">MAFSDMYVLLPFVIHRCLTVLVSEYLTIIDIIHARRTTTRKMTIQSLGVVEMNALIKPLRYSSMNRCTVTLTLFQHTLLSTVVQDFLPKYPIDPAVANATRSIVQARCGST</sequence>
<evidence type="ECO:0000313" key="2">
    <source>
        <dbReference type="Proteomes" id="UP001055072"/>
    </source>
</evidence>